<dbReference type="GO" id="GO:0003985">
    <property type="term" value="F:acetyl-CoA C-acetyltransferase activity"/>
    <property type="evidence" value="ECO:0007669"/>
    <property type="project" value="UniProtKB-EC"/>
</dbReference>
<protein>
    <submittedName>
        <fullName evidence="10">Acetyl-CoA acetyltransferase</fullName>
        <ecNumber evidence="10">2.3.1.9</ecNumber>
    </submittedName>
</protein>
<keyword evidence="2 7" id="KW-0808">Transferase</keyword>
<dbReference type="InterPro" id="IPR020616">
    <property type="entry name" value="Thiolase_N"/>
</dbReference>
<evidence type="ECO:0000256" key="4">
    <source>
        <dbReference type="ARBA" id="ARBA00023315"/>
    </source>
</evidence>
<dbReference type="OrthoDB" id="9764638at2"/>
<dbReference type="Proteomes" id="UP000051401">
    <property type="component" value="Unassembled WGS sequence"/>
</dbReference>
<feature type="domain" description="Thiolase N-terminal" evidence="8">
    <location>
        <begin position="4"/>
        <end position="258"/>
    </location>
</feature>
<dbReference type="GO" id="GO:0044281">
    <property type="term" value="P:small molecule metabolic process"/>
    <property type="evidence" value="ECO:0007669"/>
    <property type="project" value="UniProtKB-ARBA"/>
</dbReference>
<comment type="pathway">
    <text evidence="5">Metabolic intermediate biosynthesis; (R)-mevalonate biosynthesis; (R)-mevalonate from acetyl-CoA: step 1/3.</text>
</comment>
<dbReference type="Pfam" id="PF02803">
    <property type="entry name" value="Thiolase_C"/>
    <property type="match status" value="1"/>
</dbReference>
<dbReference type="InterPro" id="IPR020617">
    <property type="entry name" value="Thiolase_C"/>
</dbReference>
<evidence type="ECO:0000256" key="2">
    <source>
        <dbReference type="ARBA" id="ARBA00022679"/>
    </source>
</evidence>
<dbReference type="AlphaFoldDB" id="A0A0T5PF81"/>
<feature type="active site" description="Proton acceptor" evidence="6">
    <location>
        <position position="346"/>
    </location>
</feature>
<dbReference type="EMBL" id="CP031598">
    <property type="protein sequence ID" value="QEW28748.1"/>
    <property type="molecule type" value="Genomic_DNA"/>
</dbReference>
<dbReference type="EC" id="2.3.1.9" evidence="10"/>
<dbReference type="InterPro" id="IPR020610">
    <property type="entry name" value="Thiolase_AS"/>
</dbReference>
<dbReference type="PATRIC" id="fig|540747.5.peg.698"/>
<evidence type="ECO:0000256" key="7">
    <source>
        <dbReference type="RuleBase" id="RU003557"/>
    </source>
</evidence>
<evidence type="ECO:0000313" key="13">
    <source>
        <dbReference type="Proteomes" id="UP000325785"/>
    </source>
</evidence>
<dbReference type="CDD" id="cd00751">
    <property type="entry name" value="thiolase"/>
    <property type="match status" value="1"/>
</dbReference>
<evidence type="ECO:0000313" key="10">
    <source>
        <dbReference type="EMBL" id="KRS19878.1"/>
    </source>
</evidence>
<evidence type="ECO:0000259" key="9">
    <source>
        <dbReference type="Pfam" id="PF02803"/>
    </source>
</evidence>
<dbReference type="GO" id="GO:0042619">
    <property type="term" value="P:poly-hydroxybutyrate biosynthetic process"/>
    <property type="evidence" value="ECO:0007669"/>
    <property type="project" value="UniProtKB-KW"/>
</dbReference>
<dbReference type="FunFam" id="3.40.47.10:FF:000010">
    <property type="entry name" value="Acetyl-CoA acetyltransferase (Thiolase)"/>
    <property type="match status" value="1"/>
</dbReference>
<dbReference type="Pfam" id="PF00108">
    <property type="entry name" value="Thiolase_N"/>
    <property type="match status" value="1"/>
</dbReference>
<dbReference type="PANTHER" id="PTHR18919:SF138">
    <property type="entry name" value="ACETYL-COA C-ACETYLTRANSFERASE"/>
    <property type="match status" value="1"/>
</dbReference>
<comment type="similarity">
    <text evidence="1 7">Belongs to the thiolase-like superfamily. Thiolase family.</text>
</comment>
<dbReference type="NCBIfam" id="TIGR01930">
    <property type="entry name" value="AcCoA-C-Actrans"/>
    <property type="match status" value="1"/>
</dbReference>
<dbReference type="KEGG" id="rid:RIdsm_04587"/>
<evidence type="ECO:0000259" key="8">
    <source>
        <dbReference type="Pfam" id="PF00108"/>
    </source>
</evidence>
<evidence type="ECO:0000256" key="6">
    <source>
        <dbReference type="PIRSR" id="PIRSR000429-1"/>
    </source>
</evidence>
<evidence type="ECO:0000256" key="5">
    <source>
        <dbReference type="ARBA" id="ARBA00037924"/>
    </source>
</evidence>
<dbReference type="EMBL" id="LAXI01000001">
    <property type="protein sequence ID" value="KRS19878.1"/>
    <property type="molecule type" value="Genomic_DNA"/>
</dbReference>
<reference evidence="11 13" key="2">
    <citation type="submission" date="2018-08" db="EMBL/GenBank/DDBJ databases">
        <title>Genetic Globetrotter - A new plasmid hitch-hiking vast phylogenetic and geographic distances.</title>
        <authorList>
            <person name="Vollmers J."/>
            <person name="Petersen J."/>
        </authorList>
    </citation>
    <scope>NUCLEOTIDE SEQUENCE [LARGE SCALE GENOMIC DNA]</scope>
    <source>
        <strain evidence="11 13">DSM 26383</strain>
    </source>
</reference>
<dbReference type="Proteomes" id="UP000325785">
    <property type="component" value="Chromosome"/>
</dbReference>
<dbReference type="Gene3D" id="3.40.47.10">
    <property type="match status" value="2"/>
</dbReference>
<evidence type="ECO:0000313" key="11">
    <source>
        <dbReference type="EMBL" id="QEW28748.1"/>
    </source>
</evidence>
<gene>
    <name evidence="11" type="primary">thlA</name>
    <name evidence="11" type="ORF">RIdsm_04587</name>
    <name evidence="10" type="ORF">XM52_03395</name>
</gene>
<dbReference type="InterPro" id="IPR016039">
    <property type="entry name" value="Thiolase-like"/>
</dbReference>
<dbReference type="InterPro" id="IPR002155">
    <property type="entry name" value="Thiolase"/>
</dbReference>
<evidence type="ECO:0000256" key="3">
    <source>
        <dbReference type="ARBA" id="ARBA00022752"/>
    </source>
</evidence>
<keyword evidence="3" id="KW-0583">PHB biosynthesis</keyword>
<organism evidence="10 12">
    <name type="scientific">Roseovarius indicus</name>
    <dbReference type="NCBI Taxonomy" id="540747"/>
    <lineage>
        <taxon>Bacteria</taxon>
        <taxon>Pseudomonadati</taxon>
        <taxon>Pseudomonadota</taxon>
        <taxon>Alphaproteobacteria</taxon>
        <taxon>Rhodobacterales</taxon>
        <taxon>Roseobacteraceae</taxon>
        <taxon>Roseovarius</taxon>
    </lineage>
</organism>
<keyword evidence="12" id="KW-1185">Reference proteome</keyword>
<proteinExistence type="inferred from homology"/>
<accession>A0A0T5PF81</accession>
<reference evidence="10 12" key="1">
    <citation type="submission" date="2015-04" db="EMBL/GenBank/DDBJ databases">
        <title>The draft genome sequence of Roseovarius indicus B108T.</title>
        <authorList>
            <person name="Li G."/>
            <person name="Lai Q."/>
            <person name="Shao Z."/>
            <person name="Yan P."/>
        </authorList>
    </citation>
    <scope>NUCLEOTIDE SEQUENCE [LARGE SCALE GENOMIC DNA]</scope>
    <source>
        <strain evidence="10 12">B108</strain>
    </source>
</reference>
<keyword evidence="4 7" id="KW-0012">Acyltransferase</keyword>
<name>A0A0T5PF81_9RHOB</name>
<evidence type="ECO:0000256" key="1">
    <source>
        <dbReference type="ARBA" id="ARBA00010982"/>
    </source>
</evidence>
<dbReference type="RefSeq" id="WP_057813229.1">
    <property type="nucleotide sequence ID" value="NZ_CP031598.1"/>
</dbReference>
<dbReference type="PANTHER" id="PTHR18919">
    <property type="entry name" value="ACETYL-COA C-ACYLTRANSFERASE"/>
    <property type="match status" value="1"/>
</dbReference>
<dbReference type="PROSITE" id="PS00099">
    <property type="entry name" value="THIOLASE_3"/>
    <property type="match status" value="1"/>
</dbReference>
<feature type="domain" description="Thiolase C-terminal" evidence="9">
    <location>
        <begin position="268"/>
        <end position="389"/>
    </location>
</feature>
<dbReference type="PIRSF" id="PIRSF000429">
    <property type="entry name" value="Ac-CoA_Ac_transf"/>
    <property type="match status" value="1"/>
</dbReference>
<feature type="active site" description="Proton acceptor" evidence="6">
    <location>
        <position position="376"/>
    </location>
</feature>
<dbReference type="STRING" id="540747.SAMN04488031_102915"/>
<evidence type="ECO:0000313" key="12">
    <source>
        <dbReference type="Proteomes" id="UP000051401"/>
    </source>
</evidence>
<sequence length="390" mass="40580">MKDVVIAGAARTPMGGFQGDFDGVEASWLGGTAIRAALADAKTETVNEVLMGCVLPAGQGQAPARQAGFHAGLGEDVPATTLNKMCGSGMKAAMIGFDQIALGDTDMMIAGGMESMSTAPYLLPKMRGGARIGHAEVKDHMFLDGLEDAYDKGRLMGTFAEDCAEKFQFTREAQDEYAIGSLEGALAAQKSGAFDREITAVTLTTRKGEVTISEDEQPAKARPDKIPHLKPAFRKDGTVTPANSSSISDGAAALVLASGDAAKANGLNIRARILGHASHAQAPGWFTTAPVPAAQKLLKKLGWSKDDVDLWEVNEAFAVVPMAFMQEMGLPREKVNVNGGACALGHPIGASGARIMVTLLNALETRGLKRGVAAICIGGGEGTAIAIERA</sequence>
<dbReference type="SUPFAM" id="SSF53901">
    <property type="entry name" value="Thiolase-like"/>
    <property type="match status" value="2"/>
</dbReference>
<feature type="active site" description="Acyl-thioester intermediate" evidence="6">
    <location>
        <position position="86"/>
    </location>
</feature>